<feature type="compositionally biased region" description="Basic residues" evidence="1">
    <location>
        <begin position="42"/>
        <end position="68"/>
    </location>
</feature>
<dbReference type="Proteomes" id="UP000756346">
    <property type="component" value="Unassembled WGS sequence"/>
</dbReference>
<reference evidence="2" key="1">
    <citation type="journal article" date="2021" name="Nat. Commun.">
        <title>Genetic determinants of endophytism in the Arabidopsis root mycobiome.</title>
        <authorList>
            <person name="Mesny F."/>
            <person name="Miyauchi S."/>
            <person name="Thiergart T."/>
            <person name="Pickel B."/>
            <person name="Atanasova L."/>
            <person name="Karlsson M."/>
            <person name="Huettel B."/>
            <person name="Barry K.W."/>
            <person name="Haridas S."/>
            <person name="Chen C."/>
            <person name="Bauer D."/>
            <person name="Andreopoulos W."/>
            <person name="Pangilinan J."/>
            <person name="LaButti K."/>
            <person name="Riley R."/>
            <person name="Lipzen A."/>
            <person name="Clum A."/>
            <person name="Drula E."/>
            <person name="Henrissat B."/>
            <person name="Kohler A."/>
            <person name="Grigoriev I.V."/>
            <person name="Martin F.M."/>
            <person name="Hacquard S."/>
        </authorList>
    </citation>
    <scope>NUCLEOTIDE SEQUENCE</scope>
    <source>
        <strain evidence="2">MPI-CAGE-CH-0230</strain>
    </source>
</reference>
<dbReference type="EMBL" id="JAGTJQ010000007">
    <property type="protein sequence ID" value="KAH7027757.1"/>
    <property type="molecule type" value="Genomic_DNA"/>
</dbReference>
<dbReference type="RefSeq" id="XP_046010556.1">
    <property type="nucleotide sequence ID" value="XM_046148401.1"/>
</dbReference>
<name>A0A9P9BL63_9PEZI</name>
<keyword evidence="3" id="KW-1185">Reference proteome</keyword>
<evidence type="ECO:0000313" key="2">
    <source>
        <dbReference type="EMBL" id="KAH7027757.1"/>
    </source>
</evidence>
<comment type="caution">
    <text evidence="2">The sequence shown here is derived from an EMBL/GenBank/DDBJ whole genome shotgun (WGS) entry which is preliminary data.</text>
</comment>
<sequence length="183" mass="20867">MMLQLYSGPPVASTYCGPLTCRCVRRSSQSGGRKKNIIHKMLGRTRPRQKPHDKKRRPLATWKPRRVHSPPPCANTPLPNPHIPRAIVDCENFFLSLSRNRHVLIGSSAVSSENHFTRLDRLRHAKALLFQYNPPQTRQGCRLSPRPARKRRDRDFEETLVAAYDKNFLSLGSPTARPECLPG</sequence>
<protein>
    <submittedName>
        <fullName evidence="2">Uncharacterized protein</fullName>
    </submittedName>
</protein>
<proteinExistence type="predicted"/>
<evidence type="ECO:0000313" key="3">
    <source>
        <dbReference type="Proteomes" id="UP000756346"/>
    </source>
</evidence>
<evidence type="ECO:0000256" key="1">
    <source>
        <dbReference type="SAM" id="MobiDB-lite"/>
    </source>
</evidence>
<dbReference type="AlphaFoldDB" id="A0A9P9BL63"/>
<feature type="region of interest" description="Disordered" evidence="1">
    <location>
        <begin position="42"/>
        <end position="78"/>
    </location>
</feature>
<accession>A0A9P9BL63</accession>
<organism evidence="2 3">
    <name type="scientific">Microdochium trichocladiopsis</name>
    <dbReference type="NCBI Taxonomy" id="1682393"/>
    <lineage>
        <taxon>Eukaryota</taxon>
        <taxon>Fungi</taxon>
        <taxon>Dikarya</taxon>
        <taxon>Ascomycota</taxon>
        <taxon>Pezizomycotina</taxon>
        <taxon>Sordariomycetes</taxon>
        <taxon>Xylariomycetidae</taxon>
        <taxon>Xylariales</taxon>
        <taxon>Microdochiaceae</taxon>
        <taxon>Microdochium</taxon>
    </lineage>
</organism>
<gene>
    <name evidence="2" type="ORF">B0I36DRAFT_143023</name>
</gene>
<dbReference type="GeneID" id="70177947"/>
<feature type="compositionally biased region" description="Pro residues" evidence="1">
    <location>
        <begin position="69"/>
        <end position="78"/>
    </location>
</feature>